<dbReference type="InterPro" id="IPR021973">
    <property type="entry name" value="SprA-related"/>
</dbReference>
<feature type="compositionally biased region" description="Basic and acidic residues" evidence="1">
    <location>
        <begin position="156"/>
        <end position="166"/>
    </location>
</feature>
<dbReference type="EMBL" id="JAWCUA010000003">
    <property type="protein sequence ID" value="MDU0112153.1"/>
    <property type="molecule type" value="Genomic_DNA"/>
</dbReference>
<feature type="compositionally biased region" description="Polar residues" evidence="1">
    <location>
        <begin position="250"/>
        <end position="271"/>
    </location>
</feature>
<feature type="compositionally biased region" description="Low complexity" evidence="1">
    <location>
        <begin position="34"/>
        <end position="45"/>
    </location>
</feature>
<feature type="compositionally biased region" description="Polar residues" evidence="1">
    <location>
        <begin position="59"/>
        <end position="74"/>
    </location>
</feature>
<evidence type="ECO:0000313" key="3">
    <source>
        <dbReference type="Proteomes" id="UP001257914"/>
    </source>
</evidence>
<name>A0ABU3QXK4_9GAMM</name>
<keyword evidence="2" id="KW-0482">Metalloprotease</keyword>
<feature type="compositionally biased region" description="Low complexity" evidence="1">
    <location>
        <begin position="140"/>
        <end position="155"/>
    </location>
</feature>
<proteinExistence type="predicted"/>
<reference evidence="2 3" key="1">
    <citation type="submission" date="2023-10" db="EMBL/GenBank/DDBJ databases">
        <title>Psychrosphaera aquimaarina strain SW33 isolated from seawater.</title>
        <authorList>
            <person name="Bayburt H."/>
            <person name="Kim J.M."/>
            <person name="Choi B.J."/>
            <person name="Jeon C.O."/>
        </authorList>
    </citation>
    <scope>NUCLEOTIDE SEQUENCE [LARGE SCALE GENOMIC DNA]</scope>
    <source>
        <strain evidence="2 3">KCTC 52743</strain>
    </source>
</reference>
<dbReference type="Pfam" id="PF12118">
    <property type="entry name" value="SprA-related"/>
    <property type="match status" value="1"/>
</dbReference>
<feature type="compositionally biased region" description="Polar residues" evidence="1">
    <location>
        <begin position="103"/>
        <end position="112"/>
    </location>
</feature>
<feature type="compositionally biased region" description="Low complexity" evidence="1">
    <location>
        <begin position="118"/>
        <end position="127"/>
    </location>
</feature>
<feature type="compositionally biased region" description="Polar residues" evidence="1">
    <location>
        <begin position="128"/>
        <end position="137"/>
    </location>
</feature>
<keyword evidence="3" id="KW-1185">Reference proteome</keyword>
<comment type="caution">
    <text evidence="2">The sequence shown here is derived from an EMBL/GenBank/DDBJ whole genome shotgun (WGS) entry which is preliminary data.</text>
</comment>
<feature type="region of interest" description="Disordered" evidence="1">
    <location>
        <begin position="245"/>
        <end position="287"/>
    </location>
</feature>
<evidence type="ECO:0000313" key="2">
    <source>
        <dbReference type="EMBL" id="MDU0112153.1"/>
    </source>
</evidence>
<protein>
    <submittedName>
        <fullName evidence="2">Metalloprotease CJM1_0395 family protein</fullName>
    </submittedName>
</protein>
<organism evidence="2 3">
    <name type="scientific">Psychrosphaera aquimarina</name>
    <dbReference type="NCBI Taxonomy" id="2044854"/>
    <lineage>
        <taxon>Bacteria</taxon>
        <taxon>Pseudomonadati</taxon>
        <taxon>Pseudomonadota</taxon>
        <taxon>Gammaproteobacteria</taxon>
        <taxon>Alteromonadales</taxon>
        <taxon>Pseudoalteromonadaceae</taxon>
        <taxon>Psychrosphaera</taxon>
    </lineage>
</organism>
<evidence type="ECO:0000256" key="1">
    <source>
        <dbReference type="SAM" id="MobiDB-lite"/>
    </source>
</evidence>
<dbReference type="RefSeq" id="WP_315945951.1">
    <property type="nucleotide sequence ID" value="NZ_JAWCUA010000003.1"/>
</dbReference>
<dbReference type="GO" id="GO:0008237">
    <property type="term" value="F:metallopeptidase activity"/>
    <property type="evidence" value="ECO:0007669"/>
    <property type="project" value="UniProtKB-KW"/>
</dbReference>
<gene>
    <name evidence="2" type="ORF">RT723_03885</name>
</gene>
<feature type="compositionally biased region" description="Acidic residues" evidence="1">
    <location>
        <begin position="80"/>
        <end position="96"/>
    </location>
</feature>
<sequence>MSMNIPPHIPQVVVNSAAPATESLAKANALREVVPPAVKPAAIVPQKSREQDVRPPINQPSVSTYENIQSNRYDSQVIPESDEQSQGEQASDQEQDSPEKGSEQANQGSTGASDDESNSSQSTSINNAGSGDNASDEQAQKQQQQEQQQIQQLQQRDNEVKAHEQAHAAIGGTYAGTPSYEYQTGPNGQKYAVGGEVSIDVSKEATPEATIRKMQTVQAAALAPAEPSSQDRKVAAQAARNIADARAEMVQQNASVSTEKEGSTSPSSVQLGSLPASETGAVEGDFDQSDLDFVSITSVDDNAEYPNKMALAKDAEQIQQSQVFESKTAQVISNRYATATIPHEQGFSAVA</sequence>
<dbReference type="Proteomes" id="UP001257914">
    <property type="component" value="Unassembled WGS sequence"/>
</dbReference>
<keyword evidence="2" id="KW-0645">Protease</keyword>
<accession>A0ABU3QXK4</accession>
<keyword evidence="2" id="KW-0378">Hydrolase</keyword>
<feature type="region of interest" description="Disordered" evidence="1">
    <location>
        <begin position="34"/>
        <end position="192"/>
    </location>
</feature>